<evidence type="ECO:0000256" key="2">
    <source>
        <dbReference type="ARBA" id="ARBA00004300"/>
    </source>
</evidence>
<dbReference type="GO" id="GO:0005813">
    <property type="term" value="C:centrosome"/>
    <property type="evidence" value="ECO:0007669"/>
    <property type="project" value="UniProtKB-SubCell"/>
</dbReference>
<dbReference type="GO" id="GO:0015031">
    <property type="term" value="P:protein transport"/>
    <property type="evidence" value="ECO:0007669"/>
    <property type="project" value="UniProtKB-KW"/>
</dbReference>
<dbReference type="InterPro" id="IPR036873">
    <property type="entry name" value="Rhodanese-like_dom_sf"/>
</dbReference>
<evidence type="ECO:0000256" key="5">
    <source>
        <dbReference type="ARBA" id="ARBA00022794"/>
    </source>
</evidence>
<dbReference type="PANTHER" id="PTHR44390">
    <property type="entry name" value="CENTROSOMAL PROTEIN OF 41 KDA"/>
    <property type="match status" value="1"/>
</dbReference>
<evidence type="ECO:0000313" key="13">
    <source>
        <dbReference type="EMBL" id="CAE0300161.1"/>
    </source>
</evidence>
<dbReference type="Pfam" id="PF00581">
    <property type="entry name" value="Rhodanese"/>
    <property type="match status" value="1"/>
</dbReference>
<feature type="compositionally biased region" description="Polar residues" evidence="11">
    <location>
        <begin position="225"/>
        <end position="245"/>
    </location>
</feature>
<keyword evidence="3" id="KW-0813">Transport</keyword>
<reference evidence="13" key="1">
    <citation type="submission" date="2021-01" db="EMBL/GenBank/DDBJ databases">
        <authorList>
            <person name="Corre E."/>
            <person name="Pelletier E."/>
            <person name="Niang G."/>
            <person name="Scheremetjew M."/>
            <person name="Finn R."/>
            <person name="Kale V."/>
            <person name="Holt S."/>
            <person name="Cochrane G."/>
            <person name="Meng A."/>
            <person name="Brown T."/>
            <person name="Cohen L."/>
        </authorList>
    </citation>
    <scope>NUCLEOTIDE SEQUENCE</scope>
    <source>
        <strain evidence="13">CCAP 955/1</strain>
    </source>
</reference>
<keyword evidence="7" id="KW-0969">Cilium</keyword>
<dbReference type="GO" id="GO:0036064">
    <property type="term" value="C:ciliary basal body"/>
    <property type="evidence" value="ECO:0007669"/>
    <property type="project" value="TreeGrafter"/>
</dbReference>
<comment type="subcellular location">
    <subcellularLocation>
        <location evidence="1">Cytoplasm</location>
        <location evidence="1">Cytoskeleton</location>
        <location evidence="1">Cilium basal body</location>
    </subcellularLocation>
    <subcellularLocation>
        <location evidence="2">Cytoplasm</location>
        <location evidence="2">Cytoskeleton</location>
        <location evidence="2">Microtubule organizing center</location>
        <location evidence="2">Centrosome</location>
    </subcellularLocation>
</comment>
<dbReference type="SUPFAM" id="SSF52821">
    <property type="entry name" value="Rhodanese/Cell cycle control phosphatase"/>
    <property type="match status" value="1"/>
</dbReference>
<sequence>MHKRVPQKGLAPMERRVPKNDKYSHIRGTLDTGLTVEKVKFITAREYSKRRDEIFYRINKNQLFELLNEYEVDEYESIAETTNNSLKIVSYSETAGPVYEKPYLILDVRELDYFNEYHILQARSFPYQMLRRDQMHSEVYRFKNKPETLIIICCDDEKISHESAKVMVDRGVDNVYLLTGGIHEFAYEYPQFIEGRPPAPPKAATRGPRSSASTLSRIHEDDRSTQQGNSPSKYGSTNSASVRAGTSSSTLTSNQLQRHNRTFAPAASSSGAARHGYTGGIAERDRDPAVSSTRGSPGADRKGPSAGGRGFASGRSDAGYSTNSTKSVAESVISQAANRKGRF</sequence>
<evidence type="ECO:0000256" key="4">
    <source>
        <dbReference type="ARBA" id="ARBA00022490"/>
    </source>
</evidence>
<proteinExistence type="inferred from homology"/>
<dbReference type="Gene3D" id="3.40.250.10">
    <property type="entry name" value="Rhodanese-like domain"/>
    <property type="match status" value="1"/>
</dbReference>
<accession>A0A7S3HNL5</accession>
<protein>
    <recommendedName>
        <fullName evidence="12">Rhodanese domain-containing protein</fullName>
    </recommendedName>
</protein>
<dbReference type="InterPro" id="IPR051889">
    <property type="entry name" value="CEP41"/>
</dbReference>
<dbReference type="SMART" id="SM00450">
    <property type="entry name" value="RHOD"/>
    <property type="match status" value="1"/>
</dbReference>
<dbReference type="AlphaFoldDB" id="A0A7S3HNL5"/>
<evidence type="ECO:0000256" key="3">
    <source>
        <dbReference type="ARBA" id="ARBA00022448"/>
    </source>
</evidence>
<feature type="region of interest" description="Disordered" evidence="11">
    <location>
        <begin position="196"/>
        <end position="343"/>
    </location>
</feature>
<keyword evidence="4" id="KW-0963">Cytoplasm</keyword>
<organism evidence="13">
    <name type="scientific">Spumella elongata</name>
    <dbReference type="NCBI Taxonomy" id="89044"/>
    <lineage>
        <taxon>Eukaryota</taxon>
        <taxon>Sar</taxon>
        <taxon>Stramenopiles</taxon>
        <taxon>Ochrophyta</taxon>
        <taxon>Chrysophyceae</taxon>
        <taxon>Chromulinales</taxon>
        <taxon>Chromulinaceae</taxon>
        <taxon>Spumella</taxon>
    </lineage>
</organism>
<dbReference type="PROSITE" id="PS50206">
    <property type="entry name" value="RHODANESE_3"/>
    <property type="match status" value="1"/>
</dbReference>
<keyword evidence="6" id="KW-0653">Protein transport</keyword>
<dbReference type="InterPro" id="IPR001763">
    <property type="entry name" value="Rhodanese-like_dom"/>
</dbReference>
<dbReference type="PANTHER" id="PTHR44390:SF1">
    <property type="entry name" value="CENTROSOMAL PROTEIN OF 41 KDA"/>
    <property type="match status" value="1"/>
</dbReference>
<dbReference type="GO" id="GO:0060271">
    <property type="term" value="P:cilium assembly"/>
    <property type="evidence" value="ECO:0007669"/>
    <property type="project" value="TreeGrafter"/>
</dbReference>
<gene>
    <name evidence="13" type="ORF">SELO1098_LOCUS29017</name>
</gene>
<evidence type="ECO:0000256" key="10">
    <source>
        <dbReference type="ARBA" id="ARBA00038465"/>
    </source>
</evidence>
<evidence type="ECO:0000256" key="9">
    <source>
        <dbReference type="ARBA" id="ARBA00023273"/>
    </source>
</evidence>
<keyword evidence="8" id="KW-0206">Cytoskeleton</keyword>
<keyword evidence="5" id="KW-0970">Cilium biogenesis/degradation</keyword>
<evidence type="ECO:0000256" key="7">
    <source>
        <dbReference type="ARBA" id="ARBA00023069"/>
    </source>
</evidence>
<feature type="compositionally biased region" description="Polar residues" evidence="11">
    <location>
        <begin position="320"/>
        <end position="337"/>
    </location>
</feature>
<feature type="domain" description="Rhodanese" evidence="12">
    <location>
        <begin position="99"/>
        <end position="194"/>
    </location>
</feature>
<keyword evidence="9" id="KW-0966">Cell projection</keyword>
<evidence type="ECO:0000256" key="8">
    <source>
        <dbReference type="ARBA" id="ARBA00023212"/>
    </source>
</evidence>
<evidence type="ECO:0000256" key="1">
    <source>
        <dbReference type="ARBA" id="ARBA00004120"/>
    </source>
</evidence>
<dbReference type="CDD" id="cd00158">
    <property type="entry name" value="RHOD"/>
    <property type="match status" value="1"/>
</dbReference>
<name>A0A7S3HNL5_9STRA</name>
<evidence type="ECO:0000259" key="12">
    <source>
        <dbReference type="PROSITE" id="PS50206"/>
    </source>
</evidence>
<comment type="similarity">
    <text evidence="10">Belongs to the CEP41 family.</text>
</comment>
<evidence type="ECO:0000256" key="11">
    <source>
        <dbReference type="SAM" id="MobiDB-lite"/>
    </source>
</evidence>
<dbReference type="EMBL" id="HBIC01056627">
    <property type="protein sequence ID" value="CAE0300161.1"/>
    <property type="molecule type" value="Transcribed_RNA"/>
</dbReference>
<evidence type="ECO:0000256" key="6">
    <source>
        <dbReference type="ARBA" id="ARBA00022927"/>
    </source>
</evidence>